<dbReference type="AlphaFoldDB" id="A0A6G8KSU7"/>
<organism evidence="1 2">
    <name type="scientific">Brevibacterium luteolum</name>
    <dbReference type="NCBI Taxonomy" id="199591"/>
    <lineage>
        <taxon>Bacteria</taxon>
        <taxon>Bacillati</taxon>
        <taxon>Actinomycetota</taxon>
        <taxon>Actinomycetes</taxon>
        <taxon>Micrococcales</taxon>
        <taxon>Brevibacteriaceae</taxon>
        <taxon>Brevibacterium</taxon>
    </lineage>
</organism>
<evidence type="ECO:0008006" key="3">
    <source>
        <dbReference type="Google" id="ProtNLM"/>
    </source>
</evidence>
<dbReference type="Pfam" id="PF21863">
    <property type="entry name" value="HTH_67"/>
    <property type="match status" value="1"/>
</dbReference>
<dbReference type="KEGG" id="blut:EW640_00225"/>
<dbReference type="EMBL" id="CP035810">
    <property type="protein sequence ID" value="QIN27882.1"/>
    <property type="molecule type" value="Genomic_DNA"/>
</dbReference>
<accession>A0A6G8KSU7</accession>
<gene>
    <name evidence="1" type="ORF">EW640_00225</name>
</gene>
<name>A0A6G8KSU7_9MICO</name>
<evidence type="ECO:0000313" key="2">
    <source>
        <dbReference type="Proteomes" id="UP000501518"/>
    </source>
</evidence>
<proteinExistence type="predicted"/>
<dbReference type="RefSeq" id="WP_165882431.1">
    <property type="nucleotide sequence ID" value="NZ_CP035810.1"/>
</dbReference>
<reference evidence="1 2" key="1">
    <citation type="submission" date="2019-02" db="EMBL/GenBank/DDBJ databases">
        <title>Complete Genome Sequence and Methylome Analysis of Brevibacterium luteolum NEB1784.</title>
        <authorList>
            <person name="Fomenkov A."/>
            <person name="Roberts R.J."/>
        </authorList>
    </citation>
    <scope>NUCLEOTIDE SEQUENCE [LARGE SCALE GENOMIC DNA]</scope>
    <source>
        <strain evidence="1 2">NEB1784</strain>
    </source>
</reference>
<dbReference type="NCBIfam" id="NF047719">
    <property type="entry name" value="SCO6745_fam_HTH"/>
    <property type="match status" value="1"/>
</dbReference>
<dbReference type="Proteomes" id="UP000501518">
    <property type="component" value="Chromosome"/>
</dbReference>
<dbReference type="InterPro" id="IPR054058">
    <property type="entry name" value="HTH_67"/>
</dbReference>
<evidence type="ECO:0000313" key="1">
    <source>
        <dbReference type="EMBL" id="QIN27882.1"/>
    </source>
</evidence>
<protein>
    <recommendedName>
        <fullName evidence="3">SalK</fullName>
    </recommendedName>
</protein>
<sequence length="325" mass="34764">MYDAQHIERIRTTTKRLDALHSASYFSPAVARALAEIGLTHPSGGYFAARSAALGRVPASVVAATFYSFNADFISEFVPACWDVAAPEAVLAARHRGVEEMMAEIFTAEGVETDAFADAAAEVLTLLQPVLEVMLPDGRTLFAAHAEALSEGIATSDGVLAPLTQLWAAVTLLREYRGDGHIAALLAHDLTGLESVILHVASGTSFTARAARRSRGWSHEIWETYVEGLIDNGLLQRTGQHTDAEAADPEQAATGGLALTDEAIVLREAIEDATDDTVAHAWSMLDEHEHARLAELATPLARTVVKSGVFPAKVFAPGSGMVRRR</sequence>